<protein>
    <submittedName>
        <fullName evidence="1">Putative nucleotidyltransferase</fullName>
    </submittedName>
</protein>
<sequence length="334" mass="37822">MAWTVYGAFCQFRDEVVDLPPELTEKARLSLYSITTRVAELAEQKSDFPRLGAEPLVYGSFARKTQCQPLDDLDLLVVLEPGSARPTSIRRDRFGFDLEASRGPLARFTGAFLDDVNSRSVLDAIRNEIKGLRDLEVESVDRRLQAVRLKLDFYDWNFDLVPAVPVVKDGMTQHYLIPNGNGDWWRTDPRADADRLTAALNRHGKAFLSLVRLVKYWNATQKPRLGSYHLETLVANVMQDKGKMYTLDLPELLARCFGRLTDAVFQPCPDPKGLGPDLDLGVDWLRRTQISENASWAAYFTEIALEYDKDGETEDAFGAWRDVFGKAFPSYGSE</sequence>
<evidence type="ECO:0000313" key="2">
    <source>
        <dbReference type="Proteomes" id="UP000552709"/>
    </source>
</evidence>
<dbReference type="Proteomes" id="UP000552709">
    <property type="component" value="Unassembled WGS sequence"/>
</dbReference>
<gene>
    <name evidence="1" type="ORF">HNQ08_003953</name>
</gene>
<dbReference type="EMBL" id="JACHFL010000013">
    <property type="protein sequence ID" value="MBB5364840.1"/>
    <property type="molecule type" value="Genomic_DNA"/>
</dbReference>
<dbReference type="AlphaFoldDB" id="A0A7W8JXJ8"/>
<keyword evidence="2" id="KW-1185">Reference proteome</keyword>
<organism evidence="1 2">
    <name type="scientific">Deinococcus humi</name>
    <dbReference type="NCBI Taxonomy" id="662880"/>
    <lineage>
        <taxon>Bacteria</taxon>
        <taxon>Thermotogati</taxon>
        <taxon>Deinococcota</taxon>
        <taxon>Deinococci</taxon>
        <taxon>Deinococcales</taxon>
        <taxon>Deinococcaceae</taxon>
        <taxon>Deinococcus</taxon>
    </lineage>
</organism>
<dbReference type="RefSeq" id="WP_184135792.1">
    <property type="nucleotide sequence ID" value="NZ_JACHFL010000013.1"/>
</dbReference>
<reference evidence="1 2" key="1">
    <citation type="submission" date="2020-08" db="EMBL/GenBank/DDBJ databases">
        <title>Genomic Encyclopedia of Type Strains, Phase IV (KMG-IV): sequencing the most valuable type-strain genomes for metagenomic binning, comparative biology and taxonomic classification.</title>
        <authorList>
            <person name="Goeker M."/>
        </authorList>
    </citation>
    <scope>NUCLEOTIDE SEQUENCE [LARGE SCALE GENOMIC DNA]</scope>
    <source>
        <strain evidence="1 2">DSM 27939</strain>
    </source>
</reference>
<proteinExistence type="predicted"/>
<name>A0A7W8JXJ8_9DEIO</name>
<dbReference type="GO" id="GO:0016740">
    <property type="term" value="F:transferase activity"/>
    <property type="evidence" value="ECO:0007669"/>
    <property type="project" value="UniProtKB-KW"/>
</dbReference>
<keyword evidence="1" id="KW-0808">Transferase</keyword>
<evidence type="ECO:0000313" key="1">
    <source>
        <dbReference type="EMBL" id="MBB5364840.1"/>
    </source>
</evidence>
<comment type="caution">
    <text evidence="1">The sequence shown here is derived from an EMBL/GenBank/DDBJ whole genome shotgun (WGS) entry which is preliminary data.</text>
</comment>
<accession>A0A7W8JXJ8</accession>